<feature type="transmembrane region" description="Helical" evidence="1">
    <location>
        <begin position="21"/>
        <end position="39"/>
    </location>
</feature>
<gene>
    <name evidence="3" type="ORF">Geu3261_0231_011</name>
</gene>
<sequence length="222" mass="24818">MERKLMGAPFTPRANIIMTTCLAVIACVVISVCLLWFAWPYSDYDRHVGWAVEQPVPFSHQHHVAGLGLDCRFCHSSVERSAQASLPPTFTCMTCHSQIWTNAAVLAAVRDSLLRNTPMTWQRVTNVPDYVYFNHSIHVAKGVGCESCHGNVAAMPLTYKAKTLTMQFCVNCHRNPGPNLRPAENIFDTDWHPGPDTPGAPALMARYHLGRRNLTECSICHR</sequence>
<organism evidence="3 4">
    <name type="scientific">Komagataeibacter europaeus NBRC 3261</name>
    <dbReference type="NCBI Taxonomy" id="1234669"/>
    <lineage>
        <taxon>Bacteria</taxon>
        <taxon>Pseudomonadati</taxon>
        <taxon>Pseudomonadota</taxon>
        <taxon>Alphaproteobacteria</taxon>
        <taxon>Acetobacterales</taxon>
        <taxon>Acetobacteraceae</taxon>
        <taxon>Komagataeibacter</taxon>
    </lineage>
</organism>
<keyword evidence="1" id="KW-0472">Membrane</keyword>
<dbReference type="PROSITE" id="PS51257">
    <property type="entry name" value="PROKAR_LIPOPROTEIN"/>
    <property type="match status" value="1"/>
</dbReference>
<keyword evidence="1" id="KW-1133">Transmembrane helix</keyword>
<comment type="caution">
    <text evidence="3">The sequence shown here is derived from an EMBL/GenBank/DDBJ whole genome shotgun (WGS) entry which is preliminary data.</text>
</comment>
<evidence type="ECO:0000313" key="4">
    <source>
        <dbReference type="Proteomes" id="UP000032675"/>
    </source>
</evidence>
<dbReference type="Pfam" id="PF14522">
    <property type="entry name" value="Cytochrome_C7"/>
    <property type="match status" value="1"/>
</dbReference>
<dbReference type="PANTHER" id="PTHR39425">
    <property type="entry name" value="LIPOPROTEIN CYTOCHROME C"/>
    <property type="match status" value="1"/>
</dbReference>
<feature type="domain" description="Cytochrome c7-like" evidence="2">
    <location>
        <begin position="131"/>
        <end position="221"/>
    </location>
</feature>
<reference evidence="3 4" key="1">
    <citation type="submission" date="2012-11" db="EMBL/GenBank/DDBJ databases">
        <title>Whole genome sequence of Gluconacetobacter europaeus NBRC3261.</title>
        <authorList>
            <person name="Azuma Y."/>
            <person name="Higashiura N."/>
            <person name="Hirakawa H."/>
            <person name="Matsushita K."/>
        </authorList>
    </citation>
    <scope>NUCLEOTIDE SEQUENCE [LARGE SCALE GENOMIC DNA]</scope>
    <source>
        <strain evidence="3 4">NBRC 3261</strain>
    </source>
</reference>
<name>A0A0D6Q4P4_KOMEU</name>
<dbReference type="InterPro" id="IPR036280">
    <property type="entry name" value="Multihaem_cyt_sf"/>
</dbReference>
<keyword evidence="1" id="KW-0812">Transmembrane</keyword>
<protein>
    <submittedName>
        <fullName evidence="3">Chaperone protein HtpG</fullName>
    </submittedName>
</protein>
<dbReference type="InterPro" id="IPR029467">
    <property type="entry name" value="Cyt_c7-like"/>
</dbReference>
<dbReference type="PANTHER" id="PTHR39425:SF1">
    <property type="entry name" value="CYTOCHROME C7-LIKE DOMAIN-CONTAINING PROTEIN"/>
    <property type="match status" value="1"/>
</dbReference>
<dbReference type="SUPFAM" id="SSF48695">
    <property type="entry name" value="Multiheme cytochromes"/>
    <property type="match status" value="1"/>
</dbReference>
<proteinExistence type="predicted"/>
<evidence type="ECO:0000256" key="1">
    <source>
        <dbReference type="SAM" id="Phobius"/>
    </source>
</evidence>
<evidence type="ECO:0000259" key="2">
    <source>
        <dbReference type="Pfam" id="PF14522"/>
    </source>
</evidence>
<dbReference type="Gene3D" id="3.90.10.10">
    <property type="entry name" value="Cytochrome C3"/>
    <property type="match status" value="2"/>
</dbReference>
<dbReference type="Proteomes" id="UP000032675">
    <property type="component" value="Unassembled WGS sequence"/>
</dbReference>
<accession>A0A0D6Q4P4</accession>
<dbReference type="EMBL" id="BANI01000196">
    <property type="protein sequence ID" value="GAN97711.1"/>
    <property type="molecule type" value="Genomic_DNA"/>
</dbReference>
<dbReference type="AlphaFoldDB" id="A0A0D6Q4P4"/>
<evidence type="ECO:0000313" key="3">
    <source>
        <dbReference type="EMBL" id="GAN97711.1"/>
    </source>
</evidence>
<dbReference type="CDD" id="cd08168">
    <property type="entry name" value="Cytochrom_C3"/>
    <property type="match status" value="1"/>
</dbReference>